<proteinExistence type="predicted"/>
<sequence length="39" mass="4256">MLSEEQISSELTGAKGAGTIKDVKKMARLIIELVILRNV</sequence>
<reference evidence="1" key="1">
    <citation type="journal article" date="2014" name="Front. Microbiol.">
        <title>High frequency of phylogenetically diverse reductive dehalogenase-homologous genes in deep subseafloor sedimentary metagenomes.</title>
        <authorList>
            <person name="Kawai M."/>
            <person name="Futagami T."/>
            <person name="Toyoda A."/>
            <person name="Takaki Y."/>
            <person name="Nishi S."/>
            <person name="Hori S."/>
            <person name="Arai W."/>
            <person name="Tsubouchi T."/>
            <person name="Morono Y."/>
            <person name="Uchiyama I."/>
            <person name="Ito T."/>
            <person name="Fujiyama A."/>
            <person name="Inagaki F."/>
            <person name="Takami H."/>
        </authorList>
    </citation>
    <scope>NUCLEOTIDE SEQUENCE</scope>
    <source>
        <strain evidence="1">Expedition CK06-06</strain>
    </source>
</reference>
<dbReference type="AlphaFoldDB" id="X1BQH6"/>
<name>X1BQH6_9ZZZZ</name>
<comment type="caution">
    <text evidence="1">The sequence shown here is derived from an EMBL/GenBank/DDBJ whole genome shotgun (WGS) entry which is preliminary data.</text>
</comment>
<dbReference type="EMBL" id="BART01026471">
    <property type="protein sequence ID" value="GAG97295.1"/>
    <property type="molecule type" value="Genomic_DNA"/>
</dbReference>
<evidence type="ECO:0000313" key="1">
    <source>
        <dbReference type="EMBL" id="GAG97295.1"/>
    </source>
</evidence>
<protein>
    <submittedName>
        <fullName evidence="1">Uncharacterized protein</fullName>
    </submittedName>
</protein>
<organism evidence="1">
    <name type="scientific">marine sediment metagenome</name>
    <dbReference type="NCBI Taxonomy" id="412755"/>
    <lineage>
        <taxon>unclassified sequences</taxon>
        <taxon>metagenomes</taxon>
        <taxon>ecological metagenomes</taxon>
    </lineage>
</organism>
<gene>
    <name evidence="1" type="ORF">S01H4_47206</name>
</gene>
<accession>X1BQH6</accession>